<proteinExistence type="predicted"/>
<gene>
    <name evidence="2" type="ORF">B0H66DRAFT_620406</name>
</gene>
<accession>A0AAE0M7Y9</accession>
<organism evidence="2 3">
    <name type="scientific">Apodospora peruviana</name>
    <dbReference type="NCBI Taxonomy" id="516989"/>
    <lineage>
        <taxon>Eukaryota</taxon>
        <taxon>Fungi</taxon>
        <taxon>Dikarya</taxon>
        <taxon>Ascomycota</taxon>
        <taxon>Pezizomycotina</taxon>
        <taxon>Sordariomycetes</taxon>
        <taxon>Sordariomycetidae</taxon>
        <taxon>Sordariales</taxon>
        <taxon>Lasiosphaeriaceae</taxon>
        <taxon>Apodospora</taxon>
    </lineage>
</organism>
<dbReference type="InterPro" id="IPR011990">
    <property type="entry name" value="TPR-like_helical_dom_sf"/>
</dbReference>
<evidence type="ECO:0000256" key="1">
    <source>
        <dbReference type="SAM" id="MobiDB-lite"/>
    </source>
</evidence>
<protein>
    <submittedName>
        <fullName evidence="2">Uncharacterized protein</fullName>
    </submittedName>
</protein>
<name>A0AAE0M7Y9_9PEZI</name>
<keyword evidence="3" id="KW-1185">Reference proteome</keyword>
<dbReference type="AlphaFoldDB" id="A0AAE0M7Y9"/>
<reference evidence="2" key="2">
    <citation type="submission" date="2023-06" db="EMBL/GenBank/DDBJ databases">
        <authorList>
            <consortium name="Lawrence Berkeley National Laboratory"/>
            <person name="Haridas S."/>
            <person name="Hensen N."/>
            <person name="Bonometti L."/>
            <person name="Westerberg I."/>
            <person name="Brannstrom I.O."/>
            <person name="Guillou S."/>
            <person name="Cros-Aarteil S."/>
            <person name="Calhoun S."/>
            <person name="Kuo A."/>
            <person name="Mondo S."/>
            <person name="Pangilinan J."/>
            <person name="Riley R."/>
            <person name="Labutti K."/>
            <person name="Andreopoulos B."/>
            <person name="Lipzen A."/>
            <person name="Chen C."/>
            <person name="Yanf M."/>
            <person name="Daum C."/>
            <person name="Ng V."/>
            <person name="Clum A."/>
            <person name="Steindorff A."/>
            <person name="Ohm R."/>
            <person name="Martin F."/>
            <person name="Silar P."/>
            <person name="Natvig D."/>
            <person name="Lalanne C."/>
            <person name="Gautier V."/>
            <person name="Ament-Velasquez S.L."/>
            <person name="Kruys A."/>
            <person name="Hutchinson M.I."/>
            <person name="Powell A.J."/>
            <person name="Barry K."/>
            <person name="Miller A.N."/>
            <person name="Grigoriev I.V."/>
            <person name="Debuchy R."/>
            <person name="Gladieux P."/>
            <person name="Thoren M.H."/>
            <person name="Johannesson H."/>
        </authorList>
    </citation>
    <scope>NUCLEOTIDE SEQUENCE</scope>
    <source>
        <strain evidence="2">CBS 118394</strain>
    </source>
</reference>
<reference evidence="2" key="1">
    <citation type="journal article" date="2023" name="Mol. Phylogenet. Evol.">
        <title>Genome-scale phylogeny and comparative genomics of the fungal order Sordariales.</title>
        <authorList>
            <person name="Hensen N."/>
            <person name="Bonometti L."/>
            <person name="Westerberg I."/>
            <person name="Brannstrom I.O."/>
            <person name="Guillou S."/>
            <person name="Cros-Aarteil S."/>
            <person name="Calhoun S."/>
            <person name="Haridas S."/>
            <person name="Kuo A."/>
            <person name="Mondo S."/>
            <person name="Pangilinan J."/>
            <person name="Riley R."/>
            <person name="LaButti K."/>
            <person name="Andreopoulos B."/>
            <person name="Lipzen A."/>
            <person name="Chen C."/>
            <person name="Yan M."/>
            <person name="Daum C."/>
            <person name="Ng V."/>
            <person name="Clum A."/>
            <person name="Steindorff A."/>
            <person name="Ohm R.A."/>
            <person name="Martin F."/>
            <person name="Silar P."/>
            <person name="Natvig D.O."/>
            <person name="Lalanne C."/>
            <person name="Gautier V."/>
            <person name="Ament-Velasquez S.L."/>
            <person name="Kruys A."/>
            <person name="Hutchinson M.I."/>
            <person name="Powell A.J."/>
            <person name="Barry K."/>
            <person name="Miller A.N."/>
            <person name="Grigoriev I.V."/>
            <person name="Debuchy R."/>
            <person name="Gladieux P."/>
            <person name="Hiltunen Thoren M."/>
            <person name="Johannesson H."/>
        </authorList>
    </citation>
    <scope>NUCLEOTIDE SEQUENCE</scope>
    <source>
        <strain evidence="2">CBS 118394</strain>
    </source>
</reference>
<dbReference type="Gene3D" id="1.25.40.10">
    <property type="entry name" value="Tetratricopeptide repeat domain"/>
    <property type="match status" value="1"/>
</dbReference>
<dbReference type="Proteomes" id="UP001283341">
    <property type="component" value="Unassembled WGS sequence"/>
</dbReference>
<comment type="caution">
    <text evidence="2">The sequence shown here is derived from an EMBL/GenBank/DDBJ whole genome shotgun (WGS) entry which is preliminary data.</text>
</comment>
<evidence type="ECO:0000313" key="3">
    <source>
        <dbReference type="Proteomes" id="UP001283341"/>
    </source>
</evidence>
<dbReference type="EMBL" id="JAUEDM010000003">
    <property type="protein sequence ID" value="KAK3322667.1"/>
    <property type="molecule type" value="Genomic_DNA"/>
</dbReference>
<sequence length="472" mass="51578">MATQMSYRGKGQPGFFNSNVPGEIHAEEAYHLHSEAVDGLVKVYRHNFEPTLMAQENLCRTAALLGGQPMSSAPETMVEVLETSFAKFGADSPRTLSAMFSMAILLTASRMSTEAEGLVRHALELQTTRSRMSRLEQGSARGRPDFDPNRHNIEFPSVFFGRLASSTVLGDSRRKMLQTRLNELYPDINMKGLDGESAAGSLDDSNSIHHTLSHSPGLAPAYAESTFSGADSDATMPTNPQYAESIFSAILTKLSVSSLSSSDYIAAARAEVVDLLLTDNDIRALVQTALNDPKIGDQRLARNFRRLLIEFSKELLDLATSAIANIVKASELKPPSTTYPDLLIHLRTEATDYSGPPRQMMQNFVESLPSSFKSEQGDSVAPGPIGSQQEHHADVQVGSPLNDNDCPADSDEDFSDEEKLNITDGSDGKSITTALDQVKDFRRSGYPMINFKARLRSFVSPGADKRENTIHP</sequence>
<feature type="compositionally biased region" description="Acidic residues" evidence="1">
    <location>
        <begin position="406"/>
        <end position="416"/>
    </location>
</feature>
<evidence type="ECO:0000313" key="2">
    <source>
        <dbReference type="EMBL" id="KAK3322667.1"/>
    </source>
</evidence>
<feature type="region of interest" description="Disordered" evidence="1">
    <location>
        <begin position="369"/>
        <end position="430"/>
    </location>
</feature>